<reference evidence="1" key="1">
    <citation type="submission" date="2023-04" db="EMBL/GenBank/DDBJ databases">
        <title>Draft Genome sequencing of Naganishia species isolated from polar environments using Oxford Nanopore Technology.</title>
        <authorList>
            <person name="Leo P."/>
            <person name="Venkateswaran K."/>
        </authorList>
    </citation>
    <scope>NUCLEOTIDE SEQUENCE</scope>
    <source>
        <strain evidence="1">MNA-CCFEE 5423</strain>
    </source>
</reference>
<evidence type="ECO:0000313" key="1">
    <source>
        <dbReference type="EMBL" id="KAJ9102585.1"/>
    </source>
</evidence>
<organism evidence="1 2">
    <name type="scientific">Naganishia friedmannii</name>
    <dbReference type="NCBI Taxonomy" id="89922"/>
    <lineage>
        <taxon>Eukaryota</taxon>
        <taxon>Fungi</taxon>
        <taxon>Dikarya</taxon>
        <taxon>Basidiomycota</taxon>
        <taxon>Agaricomycotina</taxon>
        <taxon>Tremellomycetes</taxon>
        <taxon>Filobasidiales</taxon>
        <taxon>Filobasidiaceae</taxon>
        <taxon>Naganishia</taxon>
    </lineage>
</organism>
<sequence length="349" mass="38361">MAGQDDLFTTFDMTTGKKGKYFASHKYGVDHITSTHHSGNVLHSSTHQTETAPTATEREKSETALQDNAVRYHSAHDNKYLKYFKGHTDKVCSISMSPIDSSFLTGSFDQTVLMWDLRTDKAMGKLKNMDGHCITAWDSTGTIFAVGTPRKQVISLYASNAFDKKPFAWATIDDPGLDRPGQKRPPIYMSSLQFSNNGKYLLVGCVTNVHYVLEAFTLQIVARLEGHQPLGFVTKGVTRSGAEVSWTPDSSYVLSGSGDGKICIWDLQPKGGQQDLVPPQQTPELGPRRAANTLSTLNVMNHNKEGGESSRVVKFNPRFAMFAAAGVDAALWLPRKEPPPGENEDAETN</sequence>
<accession>A0ACC2VUP5</accession>
<name>A0ACC2VUP5_9TREE</name>
<gene>
    <name evidence="1" type="ORF">QFC21_002986</name>
</gene>
<comment type="caution">
    <text evidence="1">The sequence shown here is derived from an EMBL/GenBank/DDBJ whole genome shotgun (WGS) entry which is preliminary data.</text>
</comment>
<evidence type="ECO:0000313" key="2">
    <source>
        <dbReference type="Proteomes" id="UP001227268"/>
    </source>
</evidence>
<keyword evidence="2" id="KW-1185">Reference proteome</keyword>
<dbReference type="Proteomes" id="UP001227268">
    <property type="component" value="Unassembled WGS sequence"/>
</dbReference>
<dbReference type="EMBL" id="JASBWT010000008">
    <property type="protein sequence ID" value="KAJ9102585.1"/>
    <property type="molecule type" value="Genomic_DNA"/>
</dbReference>
<protein>
    <submittedName>
        <fullName evidence="1">Uncharacterized protein</fullName>
    </submittedName>
</protein>
<proteinExistence type="predicted"/>